<feature type="compositionally biased region" description="Basic residues" evidence="1">
    <location>
        <begin position="58"/>
        <end position="78"/>
    </location>
</feature>
<feature type="region of interest" description="Disordered" evidence="1">
    <location>
        <begin position="1"/>
        <end position="42"/>
    </location>
</feature>
<evidence type="ECO:0000313" key="2">
    <source>
        <dbReference type="EMBL" id="CAA9281391.1"/>
    </source>
</evidence>
<sequence length="110" mass="12615">AGHHSPPAPRPGLGPGRDVPSRRPRRRHRLHGHHQNGRHELRRLRLRVLRLRPDRGLRGVHRPTGRRTRPTRHRRPRRTVALAAHPPGRTRLAGRAGELDRPGADRGDFL</sequence>
<feature type="compositionally biased region" description="Basic and acidic residues" evidence="1">
    <location>
        <begin position="97"/>
        <end position="110"/>
    </location>
</feature>
<accession>A0A6J4JL63</accession>
<gene>
    <name evidence="2" type="ORF">AVDCRST_MAG41-3645</name>
</gene>
<protein>
    <submittedName>
        <fullName evidence="2">Uncharacterized protein</fullName>
    </submittedName>
</protein>
<reference evidence="2" key="1">
    <citation type="submission" date="2020-02" db="EMBL/GenBank/DDBJ databases">
        <authorList>
            <person name="Meier V. D."/>
        </authorList>
    </citation>
    <scope>NUCLEOTIDE SEQUENCE</scope>
    <source>
        <strain evidence="2">AVDCRST_MAG41</strain>
    </source>
</reference>
<organism evidence="2">
    <name type="scientific">uncultured Mycobacteriales bacterium</name>
    <dbReference type="NCBI Taxonomy" id="581187"/>
    <lineage>
        <taxon>Bacteria</taxon>
        <taxon>Bacillati</taxon>
        <taxon>Actinomycetota</taxon>
        <taxon>Actinomycetes</taxon>
        <taxon>Mycobacteriales</taxon>
        <taxon>environmental samples</taxon>
    </lineage>
</organism>
<proteinExistence type="predicted"/>
<feature type="compositionally biased region" description="Pro residues" evidence="1">
    <location>
        <begin position="1"/>
        <end position="12"/>
    </location>
</feature>
<feature type="region of interest" description="Disordered" evidence="1">
    <location>
        <begin position="55"/>
        <end position="110"/>
    </location>
</feature>
<feature type="non-terminal residue" evidence="2">
    <location>
        <position position="110"/>
    </location>
</feature>
<dbReference type="AlphaFoldDB" id="A0A6J4JL63"/>
<evidence type="ECO:0000256" key="1">
    <source>
        <dbReference type="SAM" id="MobiDB-lite"/>
    </source>
</evidence>
<feature type="non-terminal residue" evidence="2">
    <location>
        <position position="1"/>
    </location>
</feature>
<name>A0A6J4JL63_9ACTN</name>
<dbReference type="EMBL" id="CADCTP010000329">
    <property type="protein sequence ID" value="CAA9281391.1"/>
    <property type="molecule type" value="Genomic_DNA"/>
</dbReference>
<feature type="compositionally biased region" description="Basic residues" evidence="1">
    <location>
        <begin position="22"/>
        <end position="42"/>
    </location>
</feature>